<proteinExistence type="predicted"/>
<name>A0A3P6GH73_BRAOL</name>
<evidence type="ECO:0000256" key="1">
    <source>
        <dbReference type="SAM" id="Phobius"/>
    </source>
</evidence>
<accession>A0A3P6GH73</accession>
<keyword evidence="1" id="KW-0812">Transmembrane</keyword>
<sequence>MAAKMSSGLLTRLLLFFLVPVMIQVGEAILQDMPPTDTRCVCQEINSNVDIISEDHFAISVKVTSPYNKNISINVDRSKTTQKEKIEVEIRKLEGTIKAIHEKRVKESSTCTDVMTVSANTNTLLASYNTLLASYSVMAVIICIMVSVYQAVCLKAYIEAKKLT</sequence>
<keyword evidence="1" id="KW-1133">Transmembrane helix</keyword>
<reference evidence="3" key="1">
    <citation type="submission" date="2018-11" db="EMBL/GenBank/DDBJ databases">
        <authorList>
            <consortium name="Genoscope - CEA"/>
            <person name="William W."/>
        </authorList>
    </citation>
    <scope>NUCLEOTIDE SEQUENCE</scope>
</reference>
<keyword evidence="1" id="KW-0472">Membrane</keyword>
<keyword evidence="2" id="KW-0732">Signal</keyword>
<protein>
    <recommendedName>
        <fullName evidence="4">GOLD domain-containing protein</fullName>
    </recommendedName>
</protein>
<evidence type="ECO:0000256" key="2">
    <source>
        <dbReference type="SAM" id="SignalP"/>
    </source>
</evidence>
<dbReference type="AlphaFoldDB" id="A0A3P6GH73"/>
<feature type="chain" id="PRO_5018195245" description="GOLD domain-containing protein" evidence="2">
    <location>
        <begin position="29"/>
        <end position="164"/>
    </location>
</feature>
<organism evidence="3">
    <name type="scientific">Brassica oleracea</name>
    <name type="common">Wild cabbage</name>
    <dbReference type="NCBI Taxonomy" id="3712"/>
    <lineage>
        <taxon>Eukaryota</taxon>
        <taxon>Viridiplantae</taxon>
        <taxon>Streptophyta</taxon>
        <taxon>Embryophyta</taxon>
        <taxon>Tracheophyta</taxon>
        <taxon>Spermatophyta</taxon>
        <taxon>Magnoliopsida</taxon>
        <taxon>eudicotyledons</taxon>
        <taxon>Gunneridae</taxon>
        <taxon>Pentapetalae</taxon>
        <taxon>rosids</taxon>
        <taxon>malvids</taxon>
        <taxon>Brassicales</taxon>
        <taxon>Brassicaceae</taxon>
        <taxon>Brassiceae</taxon>
        <taxon>Brassica</taxon>
    </lineage>
</organism>
<evidence type="ECO:0008006" key="4">
    <source>
        <dbReference type="Google" id="ProtNLM"/>
    </source>
</evidence>
<gene>
    <name evidence="3" type="ORF">BOLC8T52470H</name>
</gene>
<feature type="transmembrane region" description="Helical" evidence="1">
    <location>
        <begin position="132"/>
        <end position="158"/>
    </location>
</feature>
<dbReference type="EMBL" id="LR031879">
    <property type="protein sequence ID" value="VDD59241.1"/>
    <property type="molecule type" value="Genomic_DNA"/>
</dbReference>
<feature type="signal peptide" evidence="2">
    <location>
        <begin position="1"/>
        <end position="28"/>
    </location>
</feature>
<evidence type="ECO:0000313" key="3">
    <source>
        <dbReference type="EMBL" id="VDD59241.1"/>
    </source>
</evidence>